<feature type="transmembrane region" description="Helical" evidence="9">
    <location>
        <begin position="135"/>
        <end position="158"/>
    </location>
</feature>
<evidence type="ECO:0000313" key="11">
    <source>
        <dbReference type="EMBL" id="SDW08293.1"/>
    </source>
</evidence>
<dbReference type="PANTHER" id="PTHR35011">
    <property type="entry name" value="2,3-DIKETO-L-GULONATE TRAP TRANSPORTER SMALL PERMEASE PROTEIN YIAM"/>
    <property type="match status" value="1"/>
</dbReference>
<comment type="subunit">
    <text evidence="9">The complex comprises the extracytoplasmic solute receptor protein and the two transmembrane proteins.</text>
</comment>
<keyword evidence="2 9" id="KW-0813">Transport</keyword>
<dbReference type="AlphaFoldDB" id="A0A1H2QM53"/>
<dbReference type="PANTHER" id="PTHR35011:SF10">
    <property type="entry name" value="TRAP TRANSPORTER SMALL PERMEASE PROTEIN"/>
    <property type="match status" value="1"/>
</dbReference>
<dbReference type="InterPro" id="IPR055348">
    <property type="entry name" value="DctQ"/>
</dbReference>
<dbReference type="OrthoDB" id="4250245at2"/>
<evidence type="ECO:0000313" key="12">
    <source>
        <dbReference type="Proteomes" id="UP000199118"/>
    </source>
</evidence>
<feature type="transmembrane region" description="Helical" evidence="9">
    <location>
        <begin position="53"/>
        <end position="72"/>
    </location>
</feature>
<evidence type="ECO:0000256" key="4">
    <source>
        <dbReference type="ARBA" id="ARBA00022519"/>
    </source>
</evidence>
<feature type="transmembrane region" description="Helical" evidence="9">
    <location>
        <begin position="21"/>
        <end position="41"/>
    </location>
</feature>
<keyword evidence="3" id="KW-1003">Cell membrane</keyword>
<proteinExistence type="inferred from homology"/>
<evidence type="ECO:0000256" key="6">
    <source>
        <dbReference type="ARBA" id="ARBA00022989"/>
    </source>
</evidence>
<evidence type="ECO:0000256" key="3">
    <source>
        <dbReference type="ARBA" id="ARBA00022475"/>
    </source>
</evidence>
<keyword evidence="12" id="KW-1185">Reference proteome</keyword>
<dbReference type="RefSeq" id="WP_092679191.1">
    <property type="nucleotide sequence ID" value="NZ_FNMZ01000001.1"/>
</dbReference>
<gene>
    <name evidence="11" type="ORF">SAMN05444336_10195</name>
</gene>
<accession>A0A1H2QM53</accession>
<dbReference type="Proteomes" id="UP000199118">
    <property type="component" value="Unassembled WGS sequence"/>
</dbReference>
<name>A0A1H2QM53_9RHOB</name>
<evidence type="ECO:0000256" key="8">
    <source>
        <dbReference type="ARBA" id="ARBA00038436"/>
    </source>
</evidence>
<feature type="transmembrane region" description="Helical" evidence="9">
    <location>
        <begin position="93"/>
        <end position="115"/>
    </location>
</feature>
<protein>
    <recommendedName>
        <fullName evidence="9">TRAP transporter small permease protein</fullName>
    </recommendedName>
</protein>
<organism evidence="11 12">
    <name type="scientific">Albimonas donghaensis</name>
    <dbReference type="NCBI Taxonomy" id="356660"/>
    <lineage>
        <taxon>Bacteria</taxon>
        <taxon>Pseudomonadati</taxon>
        <taxon>Pseudomonadota</taxon>
        <taxon>Alphaproteobacteria</taxon>
        <taxon>Rhodobacterales</taxon>
        <taxon>Paracoccaceae</taxon>
        <taxon>Albimonas</taxon>
    </lineage>
</organism>
<dbReference type="GO" id="GO:0005886">
    <property type="term" value="C:plasma membrane"/>
    <property type="evidence" value="ECO:0007669"/>
    <property type="project" value="UniProtKB-SubCell"/>
</dbReference>
<dbReference type="GO" id="GO:0022857">
    <property type="term" value="F:transmembrane transporter activity"/>
    <property type="evidence" value="ECO:0007669"/>
    <property type="project" value="UniProtKB-UniRule"/>
</dbReference>
<dbReference type="EMBL" id="FNMZ01000001">
    <property type="protein sequence ID" value="SDW08293.1"/>
    <property type="molecule type" value="Genomic_DNA"/>
</dbReference>
<keyword evidence="6 9" id="KW-1133">Transmembrane helix</keyword>
<evidence type="ECO:0000256" key="2">
    <source>
        <dbReference type="ARBA" id="ARBA00022448"/>
    </source>
</evidence>
<comment type="similarity">
    <text evidence="8 9">Belongs to the TRAP transporter small permease family.</text>
</comment>
<evidence type="ECO:0000259" key="10">
    <source>
        <dbReference type="Pfam" id="PF04290"/>
    </source>
</evidence>
<dbReference type="InterPro" id="IPR007387">
    <property type="entry name" value="TRAP_DctQ"/>
</dbReference>
<evidence type="ECO:0000256" key="5">
    <source>
        <dbReference type="ARBA" id="ARBA00022692"/>
    </source>
</evidence>
<keyword evidence="7 9" id="KW-0472">Membrane</keyword>
<feature type="domain" description="Tripartite ATP-independent periplasmic transporters DctQ component" evidence="10">
    <location>
        <begin position="26"/>
        <end position="157"/>
    </location>
</feature>
<dbReference type="STRING" id="356660.SAMN05444336_10195"/>
<sequence>MHAIDRAITAIETFFGWFAKLALVAMMLLVCADAGGRYLFAHPVPGVYEITEFYLMVALIFLSFAMTQRVGGHVRADVFFDLFPIRVQKTLEVIYLLAALVLFALIAWAATRTSINNFEANRWTTGVVPIPTGPSWAIAALGAWVFCLRLGLQAALILRGGDIAGRGADAPEIHDV</sequence>
<dbReference type="Pfam" id="PF04290">
    <property type="entry name" value="DctQ"/>
    <property type="match status" value="1"/>
</dbReference>
<evidence type="ECO:0000256" key="1">
    <source>
        <dbReference type="ARBA" id="ARBA00004429"/>
    </source>
</evidence>
<keyword evidence="5 9" id="KW-0812">Transmembrane</keyword>
<keyword evidence="4 9" id="KW-0997">Cell inner membrane</keyword>
<evidence type="ECO:0000256" key="9">
    <source>
        <dbReference type="RuleBase" id="RU369079"/>
    </source>
</evidence>
<dbReference type="GO" id="GO:0015740">
    <property type="term" value="P:C4-dicarboxylate transport"/>
    <property type="evidence" value="ECO:0007669"/>
    <property type="project" value="TreeGrafter"/>
</dbReference>
<comment type="function">
    <text evidence="9">Part of the tripartite ATP-independent periplasmic (TRAP) transport system.</text>
</comment>
<comment type="subcellular location">
    <subcellularLocation>
        <location evidence="1 9">Cell inner membrane</location>
        <topology evidence="1 9">Multi-pass membrane protein</topology>
    </subcellularLocation>
</comment>
<reference evidence="11 12" key="1">
    <citation type="submission" date="2016-10" db="EMBL/GenBank/DDBJ databases">
        <authorList>
            <person name="de Groot N.N."/>
        </authorList>
    </citation>
    <scope>NUCLEOTIDE SEQUENCE [LARGE SCALE GENOMIC DNA]</scope>
    <source>
        <strain evidence="11 12">DSM 17890</strain>
    </source>
</reference>
<evidence type="ECO:0000256" key="7">
    <source>
        <dbReference type="ARBA" id="ARBA00023136"/>
    </source>
</evidence>